<dbReference type="GeneID" id="37022717"/>
<evidence type="ECO:0000313" key="3">
    <source>
        <dbReference type="EMBL" id="PWN36261.1"/>
    </source>
</evidence>
<keyword evidence="2" id="KW-0732">Signal</keyword>
<name>A0A316VJQ9_9BASI</name>
<reference evidence="3 4" key="1">
    <citation type="journal article" date="2018" name="Mol. Biol. Evol.">
        <title>Broad Genomic Sampling Reveals a Smut Pathogenic Ancestry of the Fungal Clade Ustilaginomycotina.</title>
        <authorList>
            <person name="Kijpornyongpan T."/>
            <person name="Mondo S.J."/>
            <person name="Barry K."/>
            <person name="Sandor L."/>
            <person name="Lee J."/>
            <person name="Lipzen A."/>
            <person name="Pangilinan J."/>
            <person name="LaButti K."/>
            <person name="Hainaut M."/>
            <person name="Henrissat B."/>
            <person name="Grigoriev I.V."/>
            <person name="Spatafora J.W."/>
            <person name="Aime M.C."/>
        </authorList>
    </citation>
    <scope>NUCLEOTIDE SEQUENCE [LARGE SCALE GENOMIC DNA]</scope>
    <source>
        <strain evidence="3 4">MCA 3882</strain>
    </source>
</reference>
<feature type="compositionally biased region" description="Basic residues" evidence="1">
    <location>
        <begin position="194"/>
        <end position="205"/>
    </location>
</feature>
<organism evidence="3 4">
    <name type="scientific">Meira miltonrushii</name>
    <dbReference type="NCBI Taxonomy" id="1280837"/>
    <lineage>
        <taxon>Eukaryota</taxon>
        <taxon>Fungi</taxon>
        <taxon>Dikarya</taxon>
        <taxon>Basidiomycota</taxon>
        <taxon>Ustilaginomycotina</taxon>
        <taxon>Exobasidiomycetes</taxon>
        <taxon>Exobasidiales</taxon>
        <taxon>Brachybasidiaceae</taxon>
        <taxon>Meira</taxon>
    </lineage>
</organism>
<evidence type="ECO:0000256" key="2">
    <source>
        <dbReference type="SAM" id="SignalP"/>
    </source>
</evidence>
<feature type="region of interest" description="Disordered" evidence="1">
    <location>
        <begin position="42"/>
        <end position="61"/>
    </location>
</feature>
<feature type="compositionally biased region" description="Basic and acidic residues" evidence="1">
    <location>
        <begin position="84"/>
        <end position="95"/>
    </location>
</feature>
<protein>
    <submittedName>
        <fullName evidence="3">Uncharacterized protein</fullName>
    </submittedName>
</protein>
<feature type="region of interest" description="Disordered" evidence="1">
    <location>
        <begin position="194"/>
        <end position="214"/>
    </location>
</feature>
<dbReference type="Proteomes" id="UP000245771">
    <property type="component" value="Unassembled WGS sequence"/>
</dbReference>
<gene>
    <name evidence="3" type="ORF">FA14DRAFT_179621</name>
</gene>
<feature type="signal peptide" evidence="2">
    <location>
        <begin position="1"/>
        <end position="23"/>
    </location>
</feature>
<keyword evidence="4" id="KW-1185">Reference proteome</keyword>
<dbReference type="InParanoid" id="A0A316VJQ9"/>
<evidence type="ECO:0000313" key="4">
    <source>
        <dbReference type="Proteomes" id="UP000245771"/>
    </source>
</evidence>
<dbReference type="RefSeq" id="XP_025356563.1">
    <property type="nucleotide sequence ID" value="XM_025500936.1"/>
</dbReference>
<dbReference type="AlphaFoldDB" id="A0A316VJQ9"/>
<evidence type="ECO:0000256" key="1">
    <source>
        <dbReference type="SAM" id="MobiDB-lite"/>
    </source>
</evidence>
<sequence length="214" mass="25271">MMLIISLFRVAAVFHIFAKGVQSTNDDSPKYQWKALIGSFASSDSSSESETSPRYHKTPETGLKSILPTIPLTIKAAFHDNAVRDPFKNPEESHSTKFSRKERHKKRYLNAKNDPVKWKVVQEKSKARYLRSKELENEMLEKLPKEEKEAYINQRTQKRTMYSRVHRQRQYNKTQNLPTNERLVEIARQKKLKQQHYQRFKAKKQAKQEGEQHL</sequence>
<feature type="chain" id="PRO_5016370398" evidence="2">
    <location>
        <begin position="24"/>
        <end position="214"/>
    </location>
</feature>
<proteinExistence type="predicted"/>
<accession>A0A316VJQ9</accession>
<dbReference type="EMBL" id="KZ819603">
    <property type="protein sequence ID" value="PWN36261.1"/>
    <property type="molecule type" value="Genomic_DNA"/>
</dbReference>
<feature type="region of interest" description="Disordered" evidence="1">
    <location>
        <begin position="84"/>
        <end position="103"/>
    </location>
</feature>